<evidence type="ECO:0000256" key="2">
    <source>
        <dbReference type="ARBA" id="ARBA00022630"/>
    </source>
</evidence>
<comment type="cofactor">
    <cofactor evidence="1">
        <name>FMN</name>
        <dbReference type="ChEBI" id="CHEBI:58210"/>
    </cofactor>
</comment>
<evidence type="ECO:0000259" key="6">
    <source>
        <dbReference type="SMART" id="SM00903"/>
    </source>
</evidence>
<protein>
    <recommendedName>
        <fullName evidence="6">Flavin reductase like domain-containing protein</fullName>
    </recommendedName>
</protein>
<dbReference type="OrthoDB" id="298012at2759"/>
<dbReference type="SMART" id="SM00903">
    <property type="entry name" value="Flavin_Reduct"/>
    <property type="match status" value="1"/>
</dbReference>
<dbReference type="Pfam" id="PF01613">
    <property type="entry name" value="Flavin_Reduct"/>
    <property type="match status" value="1"/>
</dbReference>
<proteinExistence type="inferred from homology"/>
<reference evidence="7" key="2">
    <citation type="submission" date="2021-10" db="EMBL/GenBank/DDBJ databases">
        <title>Phylogenomics reveals ancestral predisposition of the termite-cultivated fungus Termitomyces towards a domesticated lifestyle.</title>
        <authorList>
            <person name="Auxier B."/>
            <person name="Grum-Grzhimaylo A."/>
            <person name="Cardenas M.E."/>
            <person name="Lodge J.D."/>
            <person name="Laessoe T."/>
            <person name="Pedersen O."/>
            <person name="Smith M.E."/>
            <person name="Kuyper T.W."/>
            <person name="Franco-Molano E.A."/>
            <person name="Baroni T.J."/>
            <person name="Aanen D.K."/>
        </authorList>
    </citation>
    <scope>NUCLEOTIDE SEQUENCE</scope>
    <source>
        <strain evidence="7">D49</strain>
    </source>
</reference>
<dbReference type="Gene3D" id="2.30.110.10">
    <property type="entry name" value="Electron Transport, Fmn-binding Protein, Chain A"/>
    <property type="match status" value="1"/>
</dbReference>
<evidence type="ECO:0000313" key="8">
    <source>
        <dbReference type="Proteomes" id="UP000717328"/>
    </source>
</evidence>
<dbReference type="SUPFAM" id="SSF50475">
    <property type="entry name" value="FMN-binding split barrel"/>
    <property type="match status" value="1"/>
</dbReference>
<dbReference type="InterPro" id="IPR002563">
    <property type="entry name" value="Flavin_Rdtase-like_dom"/>
</dbReference>
<dbReference type="Proteomes" id="UP000717328">
    <property type="component" value="Unassembled WGS sequence"/>
</dbReference>
<dbReference type="InterPro" id="IPR012349">
    <property type="entry name" value="Split_barrel_FMN-bd"/>
</dbReference>
<dbReference type="EMBL" id="JABCKI010000106">
    <property type="protein sequence ID" value="KAG5652683.1"/>
    <property type="molecule type" value="Genomic_DNA"/>
</dbReference>
<evidence type="ECO:0000256" key="1">
    <source>
        <dbReference type="ARBA" id="ARBA00001917"/>
    </source>
</evidence>
<feature type="domain" description="Flavin reductase like" evidence="6">
    <location>
        <begin position="63"/>
        <end position="222"/>
    </location>
</feature>
<gene>
    <name evidence="7" type="ORF">H0H81_004120</name>
</gene>
<dbReference type="GO" id="GO:0010181">
    <property type="term" value="F:FMN binding"/>
    <property type="evidence" value="ECO:0007669"/>
    <property type="project" value="InterPro"/>
</dbReference>
<evidence type="ECO:0000256" key="5">
    <source>
        <dbReference type="SAM" id="MobiDB-lite"/>
    </source>
</evidence>
<reference evidence="7" key="1">
    <citation type="submission" date="2021-02" db="EMBL/GenBank/DDBJ databases">
        <authorList>
            <person name="Nieuwenhuis M."/>
            <person name="Van De Peppel L.J.J."/>
        </authorList>
    </citation>
    <scope>NUCLEOTIDE SEQUENCE</scope>
    <source>
        <strain evidence="7">D49</strain>
    </source>
</reference>
<evidence type="ECO:0000256" key="4">
    <source>
        <dbReference type="ARBA" id="ARBA00038054"/>
    </source>
</evidence>
<sequence>MTSSSSADQGFKITEAPNPSWTFGQRVDATPEGREWLEGEKEGWKIVDTATEDPRSLYALLISGIVPRPVAFVSTVSEDGVANLAPYSWFNQVCAFPPVISVSCTRGAEMTRVKDTARNAKETGQFTVNIISEPWVAQANVSSVNAPEDFSEWAISGLTQAPSVHVKPPRVKESAFSMECELLQAVDIADPASGDVTTTLLLGHVKKIHVRKDVLNERGAVDPAKLKPVARMGGTLYARVNEGYNIQRYNWKEHGAPIIELEKAMGKAKF</sequence>
<comment type="similarity">
    <text evidence="4">Belongs to the flavoredoxin family.</text>
</comment>
<organism evidence="7 8">
    <name type="scientific">Sphagnurus paluster</name>
    <dbReference type="NCBI Taxonomy" id="117069"/>
    <lineage>
        <taxon>Eukaryota</taxon>
        <taxon>Fungi</taxon>
        <taxon>Dikarya</taxon>
        <taxon>Basidiomycota</taxon>
        <taxon>Agaricomycotina</taxon>
        <taxon>Agaricomycetes</taxon>
        <taxon>Agaricomycetidae</taxon>
        <taxon>Agaricales</taxon>
        <taxon>Tricholomatineae</taxon>
        <taxon>Lyophyllaceae</taxon>
        <taxon>Sphagnurus</taxon>
    </lineage>
</organism>
<dbReference type="AlphaFoldDB" id="A0A9P7GQC3"/>
<comment type="caution">
    <text evidence="7">The sequence shown here is derived from an EMBL/GenBank/DDBJ whole genome shotgun (WGS) entry which is preliminary data.</text>
</comment>
<keyword evidence="3" id="KW-0288">FMN</keyword>
<keyword evidence="2" id="KW-0285">Flavoprotein</keyword>
<name>A0A9P7GQC3_9AGAR</name>
<accession>A0A9P7GQC3</accession>
<dbReference type="PANTHER" id="PTHR33798">
    <property type="entry name" value="FLAVOPROTEIN OXYGENASE"/>
    <property type="match status" value="1"/>
</dbReference>
<evidence type="ECO:0000313" key="7">
    <source>
        <dbReference type="EMBL" id="KAG5652683.1"/>
    </source>
</evidence>
<feature type="region of interest" description="Disordered" evidence="5">
    <location>
        <begin position="1"/>
        <end position="26"/>
    </location>
</feature>
<keyword evidence="8" id="KW-1185">Reference proteome</keyword>
<evidence type="ECO:0000256" key="3">
    <source>
        <dbReference type="ARBA" id="ARBA00022643"/>
    </source>
</evidence>
<dbReference type="PANTHER" id="PTHR33798:SF5">
    <property type="entry name" value="FLAVIN REDUCTASE LIKE DOMAIN-CONTAINING PROTEIN"/>
    <property type="match status" value="1"/>
</dbReference>